<feature type="region of interest" description="Disordered" evidence="1">
    <location>
        <begin position="127"/>
        <end position="172"/>
    </location>
</feature>
<organism evidence="2 3">
    <name type="scientific">Sphaerobolus stellatus (strain SS14)</name>
    <dbReference type="NCBI Taxonomy" id="990650"/>
    <lineage>
        <taxon>Eukaryota</taxon>
        <taxon>Fungi</taxon>
        <taxon>Dikarya</taxon>
        <taxon>Basidiomycota</taxon>
        <taxon>Agaricomycotina</taxon>
        <taxon>Agaricomycetes</taxon>
        <taxon>Phallomycetidae</taxon>
        <taxon>Geastrales</taxon>
        <taxon>Sphaerobolaceae</taxon>
        <taxon>Sphaerobolus</taxon>
    </lineage>
</organism>
<accession>A0A0C9V3W1</accession>
<dbReference type="HOGENOM" id="CLU_1403246_0_0_1"/>
<protein>
    <submittedName>
        <fullName evidence="2">Uncharacterized protein</fullName>
    </submittedName>
</protein>
<sequence>MRTSRDLSDILRARASLIYPDYERIGATRADFMYELDGDGLKAVPQSIRESGKLPEGYTIDLVLDPATAIKALENVRKDDGTLALEDQDLMEDVREILNAPSNLCIVPISIYEEKLQLTLASLFGEDNNEDEDEGEGEDECEGEGEGEDEDKDEDKDLKASNVHQETAPGACSLTEFTEPTVASVVFASLRSRL</sequence>
<gene>
    <name evidence="2" type="ORF">M422DRAFT_266065</name>
</gene>
<dbReference type="Proteomes" id="UP000054279">
    <property type="component" value="Unassembled WGS sequence"/>
</dbReference>
<feature type="compositionally biased region" description="Acidic residues" evidence="1">
    <location>
        <begin position="127"/>
        <end position="154"/>
    </location>
</feature>
<dbReference type="EMBL" id="KN837231">
    <property type="protein sequence ID" value="KIJ32131.1"/>
    <property type="molecule type" value="Genomic_DNA"/>
</dbReference>
<dbReference type="AlphaFoldDB" id="A0A0C9V3W1"/>
<dbReference type="OrthoDB" id="2899474at2759"/>
<evidence type="ECO:0000313" key="3">
    <source>
        <dbReference type="Proteomes" id="UP000054279"/>
    </source>
</evidence>
<evidence type="ECO:0000313" key="2">
    <source>
        <dbReference type="EMBL" id="KIJ32131.1"/>
    </source>
</evidence>
<reference evidence="2 3" key="1">
    <citation type="submission" date="2014-06" db="EMBL/GenBank/DDBJ databases">
        <title>Evolutionary Origins and Diversification of the Mycorrhizal Mutualists.</title>
        <authorList>
            <consortium name="DOE Joint Genome Institute"/>
            <consortium name="Mycorrhizal Genomics Consortium"/>
            <person name="Kohler A."/>
            <person name="Kuo A."/>
            <person name="Nagy L.G."/>
            <person name="Floudas D."/>
            <person name="Copeland A."/>
            <person name="Barry K.W."/>
            <person name="Cichocki N."/>
            <person name="Veneault-Fourrey C."/>
            <person name="LaButti K."/>
            <person name="Lindquist E.A."/>
            <person name="Lipzen A."/>
            <person name="Lundell T."/>
            <person name="Morin E."/>
            <person name="Murat C."/>
            <person name="Riley R."/>
            <person name="Ohm R."/>
            <person name="Sun H."/>
            <person name="Tunlid A."/>
            <person name="Henrissat B."/>
            <person name="Grigoriev I.V."/>
            <person name="Hibbett D.S."/>
            <person name="Martin F."/>
        </authorList>
    </citation>
    <scope>NUCLEOTIDE SEQUENCE [LARGE SCALE GENOMIC DNA]</scope>
    <source>
        <strain evidence="2 3">SS14</strain>
    </source>
</reference>
<keyword evidence="3" id="KW-1185">Reference proteome</keyword>
<evidence type="ECO:0000256" key="1">
    <source>
        <dbReference type="SAM" id="MobiDB-lite"/>
    </source>
</evidence>
<proteinExistence type="predicted"/>
<name>A0A0C9V3W1_SPHS4</name>